<comment type="similarity">
    <text evidence="1 14">Belongs to the class-I pyridine nucleotide-disulfide oxidoreductase family.</text>
</comment>
<dbReference type="Gene3D" id="3.50.50.60">
    <property type="entry name" value="FAD/NAD(P)-binding domain"/>
    <property type="match status" value="2"/>
</dbReference>
<dbReference type="Pfam" id="PF02852">
    <property type="entry name" value="Pyr_redox_dim"/>
    <property type="match status" value="1"/>
</dbReference>
<dbReference type="AlphaFoldDB" id="A0A9D1QPV4"/>
<feature type="domain" description="FAD/NAD(P)-binding" evidence="16">
    <location>
        <begin position="11"/>
        <end position="329"/>
    </location>
</feature>
<dbReference type="InterPro" id="IPR004099">
    <property type="entry name" value="Pyr_nucl-diS_OxRdtase_dimer"/>
</dbReference>
<dbReference type="PANTHER" id="PTHR22912">
    <property type="entry name" value="DISULFIDE OXIDOREDUCTASE"/>
    <property type="match status" value="1"/>
</dbReference>
<evidence type="ECO:0000313" key="17">
    <source>
        <dbReference type="EMBL" id="HIW70015.1"/>
    </source>
</evidence>
<keyword evidence="12" id="KW-0547">Nucleotide-binding</keyword>
<dbReference type="SUPFAM" id="SSF51905">
    <property type="entry name" value="FAD/NAD(P)-binding domain"/>
    <property type="match status" value="1"/>
</dbReference>
<evidence type="ECO:0000256" key="6">
    <source>
        <dbReference type="ARBA" id="ARBA00023002"/>
    </source>
</evidence>
<name>A0A9D1QPV4_9LACO</name>
<feature type="binding site" evidence="12">
    <location>
        <position position="314"/>
    </location>
    <ligand>
        <name>FAD</name>
        <dbReference type="ChEBI" id="CHEBI:57692"/>
    </ligand>
</feature>
<dbReference type="InterPro" id="IPR023753">
    <property type="entry name" value="FAD/NAD-binding_dom"/>
</dbReference>
<dbReference type="Pfam" id="PF07992">
    <property type="entry name" value="Pyr_redox_2"/>
    <property type="match status" value="1"/>
</dbReference>
<dbReference type="PRINTS" id="PR00411">
    <property type="entry name" value="PNDRDTASEI"/>
</dbReference>
<evidence type="ECO:0000256" key="8">
    <source>
        <dbReference type="ARBA" id="ARBA00023157"/>
    </source>
</evidence>
<evidence type="ECO:0000256" key="13">
    <source>
        <dbReference type="PIRSR" id="PIRSR000350-4"/>
    </source>
</evidence>
<feature type="binding site" evidence="12">
    <location>
        <begin position="147"/>
        <end position="149"/>
    </location>
    <ligand>
        <name>FAD</name>
        <dbReference type="ChEBI" id="CHEBI:57692"/>
    </ligand>
</feature>
<feature type="binding site" evidence="12">
    <location>
        <begin position="183"/>
        <end position="190"/>
    </location>
    <ligand>
        <name>NAD(+)</name>
        <dbReference type="ChEBI" id="CHEBI:57540"/>
    </ligand>
</feature>
<evidence type="ECO:0000256" key="10">
    <source>
        <dbReference type="ARBA" id="ARBA00049187"/>
    </source>
</evidence>
<dbReference type="EMBL" id="DXGK01000025">
    <property type="protein sequence ID" value="HIW70015.1"/>
    <property type="molecule type" value="Genomic_DNA"/>
</dbReference>
<evidence type="ECO:0000256" key="11">
    <source>
        <dbReference type="PIRSR" id="PIRSR000350-2"/>
    </source>
</evidence>
<dbReference type="GO" id="GO:0006103">
    <property type="term" value="P:2-oxoglutarate metabolic process"/>
    <property type="evidence" value="ECO:0007669"/>
    <property type="project" value="TreeGrafter"/>
</dbReference>
<comment type="catalytic activity">
    <reaction evidence="10 14">
        <text>N(6)-[(R)-dihydrolipoyl]-L-lysyl-[protein] + NAD(+) = N(6)-[(R)-lipoyl]-L-lysyl-[protein] + NADH + H(+)</text>
        <dbReference type="Rhea" id="RHEA:15045"/>
        <dbReference type="Rhea" id="RHEA-COMP:10474"/>
        <dbReference type="Rhea" id="RHEA-COMP:10475"/>
        <dbReference type="ChEBI" id="CHEBI:15378"/>
        <dbReference type="ChEBI" id="CHEBI:57540"/>
        <dbReference type="ChEBI" id="CHEBI:57945"/>
        <dbReference type="ChEBI" id="CHEBI:83099"/>
        <dbReference type="ChEBI" id="CHEBI:83100"/>
        <dbReference type="EC" id="1.8.1.4"/>
    </reaction>
</comment>
<dbReference type="PROSITE" id="PS00076">
    <property type="entry name" value="PYRIDINE_REDOX_1"/>
    <property type="match status" value="1"/>
</dbReference>
<feature type="active site" description="Proton acceptor" evidence="11">
    <location>
        <position position="447"/>
    </location>
</feature>
<keyword evidence="8" id="KW-1015">Disulfide bond</keyword>
<dbReference type="InterPro" id="IPR036188">
    <property type="entry name" value="FAD/NAD-bd_sf"/>
</dbReference>
<feature type="binding site" evidence="12">
    <location>
        <position position="56"/>
    </location>
    <ligand>
        <name>FAD</name>
        <dbReference type="ChEBI" id="CHEBI:57692"/>
    </ligand>
</feature>
<keyword evidence="7 12" id="KW-0520">NAD</keyword>
<evidence type="ECO:0000259" key="15">
    <source>
        <dbReference type="Pfam" id="PF02852"/>
    </source>
</evidence>
<feature type="disulfide bond" description="Redox-active" evidence="13">
    <location>
        <begin position="47"/>
        <end position="52"/>
    </location>
</feature>
<comment type="miscellaneous">
    <text evidence="14">The active site is a redox-active disulfide bond.</text>
</comment>
<dbReference type="GO" id="GO:0050660">
    <property type="term" value="F:flavin adenine dinucleotide binding"/>
    <property type="evidence" value="ECO:0007669"/>
    <property type="project" value="InterPro"/>
</dbReference>
<feature type="domain" description="Pyridine nucleotide-disulphide oxidoreductase dimerisation" evidence="15">
    <location>
        <begin position="348"/>
        <end position="455"/>
    </location>
</feature>
<protein>
    <recommendedName>
        <fullName evidence="3 14">Dihydrolipoyl dehydrogenase</fullName>
        <ecNumber evidence="2 14">1.8.1.4</ecNumber>
    </recommendedName>
</protein>
<organism evidence="17 18">
    <name type="scientific">Candidatus Limosilactobacillus merdipullorum</name>
    <dbReference type="NCBI Taxonomy" id="2838653"/>
    <lineage>
        <taxon>Bacteria</taxon>
        <taxon>Bacillati</taxon>
        <taxon>Bacillota</taxon>
        <taxon>Bacilli</taxon>
        <taxon>Lactobacillales</taxon>
        <taxon>Lactobacillaceae</taxon>
        <taxon>Limosilactobacillus</taxon>
    </lineage>
</organism>
<reference evidence="17" key="1">
    <citation type="journal article" date="2021" name="PeerJ">
        <title>Extensive microbial diversity within the chicken gut microbiome revealed by metagenomics and culture.</title>
        <authorList>
            <person name="Gilroy R."/>
            <person name="Ravi A."/>
            <person name="Getino M."/>
            <person name="Pursley I."/>
            <person name="Horton D.L."/>
            <person name="Alikhan N.F."/>
            <person name="Baker D."/>
            <person name="Gharbi K."/>
            <person name="Hall N."/>
            <person name="Watson M."/>
            <person name="Adriaenssens E.M."/>
            <person name="Foster-Nyarko E."/>
            <person name="Jarju S."/>
            <person name="Secka A."/>
            <person name="Antonio M."/>
            <person name="Oren A."/>
            <person name="Chaudhuri R.R."/>
            <person name="La Ragione R."/>
            <person name="Hildebrand F."/>
            <person name="Pallen M.J."/>
        </authorList>
    </citation>
    <scope>NUCLEOTIDE SEQUENCE</scope>
    <source>
        <strain evidence="17">ChiHejej3B27-2180</strain>
    </source>
</reference>
<accession>A0A9D1QPV4</accession>
<dbReference type="InterPro" id="IPR001100">
    <property type="entry name" value="Pyr_nuc-diS_OxRdtase"/>
</dbReference>
<evidence type="ECO:0000256" key="14">
    <source>
        <dbReference type="RuleBase" id="RU003692"/>
    </source>
</evidence>
<feature type="binding site" evidence="12">
    <location>
        <position position="206"/>
    </location>
    <ligand>
        <name>NAD(+)</name>
        <dbReference type="ChEBI" id="CHEBI:57540"/>
    </ligand>
</feature>
<gene>
    <name evidence="17" type="primary">lpdA</name>
    <name evidence="17" type="ORF">H9876_01350</name>
</gene>
<dbReference type="Gene3D" id="3.30.390.30">
    <property type="match status" value="1"/>
</dbReference>
<dbReference type="PIRSF" id="PIRSF000350">
    <property type="entry name" value="Mercury_reductase_MerA"/>
    <property type="match status" value="1"/>
</dbReference>
<dbReference type="EC" id="1.8.1.4" evidence="2 14"/>
<evidence type="ECO:0000256" key="5">
    <source>
        <dbReference type="ARBA" id="ARBA00022827"/>
    </source>
</evidence>
<sequence>MVVGDFAIDLDTVVIGAGPGGYVAAIHAAALGQKVTVIEKEFLGGVCLNVGCIPSKALIQVGHNYQTALHSDEMGIEGREVAFHMDKAHEFKNKVVNRMTSGVGYLFKKHHIDVIWGSAFLKDDHSLRVIKDDQAQTYTFKHLIIATGSHPVEIPHFKFGGRILDSTGALDLTEVPKELVIIGGGYIGCELAGAYANFGAHVTILEGLPQIMSNYETDLVKVAVKDFKAHHVDIVTGAMAKSSKDDGDHVEVVYTKSGQDHRLNADYVVVAVGRKPNTSEMGFEQAGIELDDHGLVKVDAQGRTNLPNVFAIGDIVPGAALAHKASYEGKVAAEAIAGRKTTVDYHAMPAVCYVNTPIATTGLTAKEATKQGLKVKTAQFPFMANGRAVSLNQPAGFVRMVYQDDDQKQLVGAQIVGADAADLISELTLAIECGCTVEDVALTIHPHPSLSETIMDCADVGLGMPTNI</sequence>
<evidence type="ECO:0000256" key="9">
    <source>
        <dbReference type="ARBA" id="ARBA00023284"/>
    </source>
</evidence>
<dbReference type="InterPro" id="IPR016156">
    <property type="entry name" value="FAD/NAD-linked_Rdtase_dimer_sf"/>
</dbReference>
<dbReference type="SUPFAM" id="SSF55424">
    <property type="entry name" value="FAD/NAD-linked reductases, dimerisation (C-terminal) domain"/>
    <property type="match status" value="1"/>
</dbReference>
<comment type="cofactor">
    <cofactor evidence="12 14">
        <name>FAD</name>
        <dbReference type="ChEBI" id="CHEBI:57692"/>
    </cofactor>
    <text evidence="12 14">Binds 1 FAD per subunit.</text>
</comment>
<dbReference type="PANTHER" id="PTHR22912:SF160">
    <property type="entry name" value="DIHYDROLIPOYL DEHYDROGENASE"/>
    <property type="match status" value="1"/>
</dbReference>
<comment type="caution">
    <text evidence="17">The sequence shown here is derived from an EMBL/GenBank/DDBJ whole genome shotgun (WGS) entry which is preliminary data.</text>
</comment>
<keyword evidence="6 14" id="KW-0560">Oxidoreductase</keyword>
<dbReference type="Proteomes" id="UP000886878">
    <property type="component" value="Unassembled WGS sequence"/>
</dbReference>
<dbReference type="InterPro" id="IPR012999">
    <property type="entry name" value="Pyr_OxRdtase_I_AS"/>
</dbReference>
<keyword evidence="5 12" id="KW-0274">FAD</keyword>
<evidence type="ECO:0000256" key="2">
    <source>
        <dbReference type="ARBA" id="ARBA00012608"/>
    </source>
</evidence>
<evidence type="ECO:0000256" key="7">
    <source>
        <dbReference type="ARBA" id="ARBA00023027"/>
    </source>
</evidence>
<evidence type="ECO:0000313" key="18">
    <source>
        <dbReference type="Proteomes" id="UP000886878"/>
    </source>
</evidence>
<evidence type="ECO:0000256" key="12">
    <source>
        <dbReference type="PIRSR" id="PIRSR000350-3"/>
    </source>
</evidence>
<dbReference type="InterPro" id="IPR050151">
    <property type="entry name" value="Class-I_Pyr_Nuc-Dis_Oxidored"/>
</dbReference>
<evidence type="ECO:0000256" key="1">
    <source>
        <dbReference type="ARBA" id="ARBA00007532"/>
    </source>
</evidence>
<evidence type="ECO:0000256" key="3">
    <source>
        <dbReference type="ARBA" id="ARBA00016961"/>
    </source>
</evidence>
<evidence type="ECO:0000259" key="16">
    <source>
        <dbReference type="Pfam" id="PF07992"/>
    </source>
</evidence>
<dbReference type="InterPro" id="IPR006258">
    <property type="entry name" value="Lipoamide_DH"/>
</dbReference>
<evidence type="ECO:0000256" key="4">
    <source>
        <dbReference type="ARBA" id="ARBA00022630"/>
    </source>
</evidence>
<proteinExistence type="inferred from homology"/>
<dbReference type="NCBIfam" id="TIGR01350">
    <property type="entry name" value="lipoamide_DH"/>
    <property type="match status" value="1"/>
</dbReference>
<dbReference type="FunFam" id="3.30.390.30:FF:000001">
    <property type="entry name" value="Dihydrolipoyl dehydrogenase"/>
    <property type="match status" value="1"/>
</dbReference>
<dbReference type="PRINTS" id="PR00368">
    <property type="entry name" value="FADPNR"/>
</dbReference>
<keyword evidence="4 14" id="KW-0285">Flavoprotein</keyword>
<feature type="binding site" evidence="12">
    <location>
        <position position="273"/>
    </location>
    <ligand>
        <name>NAD(+)</name>
        <dbReference type="ChEBI" id="CHEBI:57540"/>
    </ligand>
</feature>
<keyword evidence="9 14" id="KW-0676">Redox-active center</keyword>
<dbReference type="GO" id="GO:0004148">
    <property type="term" value="F:dihydrolipoyl dehydrogenase (NADH) activity"/>
    <property type="evidence" value="ECO:0007669"/>
    <property type="project" value="UniProtKB-EC"/>
</dbReference>
<reference evidence="17" key="2">
    <citation type="submission" date="2021-04" db="EMBL/GenBank/DDBJ databases">
        <authorList>
            <person name="Gilroy R."/>
        </authorList>
    </citation>
    <scope>NUCLEOTIDE SEQUENCE</scope>
    <source>
        <strain evidence="17">ChiHejej3B27-2180</strain>
    </source>
</reference>